<dbReference type="Proteomes" id="UP000192578">
    <property type="component" value="Unassembled WGS sequence"/>
</dbReference>
<evidence type="ECO:0000256" key="1">
    <source>
        <dbReference type="SAM" id="MobiDB-lite"/>
    </source>
</evidence>
<keyword evidence="4" id="KW-1185">Reference proteome</keyword>
<reference evidence="4" key="1">
    <citation type="submission" date="2017-01" db="EMBL/GenBank/DDBJ databases">
        <title>Comparative genomics of anhydrobiosis in the tardigrade Hypsibius dujardini.</title>
        <authorList>
            <person name="Yoshida Y."/>
            <person name="Koutsovoulos G."/>
            <person name="Laetsch D."/>
            <person name="Stevens L."/>
            <person name="Kumar S."/>
            <person name="Horikawa D."/>
            <person name="Ishino K."/>
            <person name="Komine S."/>
            <person name="Tomita M."/>
            <person name="Blaxter M."/>
            <person name="Arakawa K."/>
        </authorList>
    </citation>
    <scope>NUCLEOTIDE SEQUENCE [LARGE SCALE GENOMIC DNA]</scope>
    <source>
        <strain evidence="4">Z151</strain>
    </source>
</reference>
<keyword evidence="2" id="KW-0472">Membrane</keyword>
<feature type="compositionally biased region" description="Polar residues" evidence="1">
    <location>
        <begin position="112"/>
        <end position="125"/>
    </location>
</feature>
<proteinExistence type="predicted"/>
<dbReference type="EMBL" id="MTYJ01000085">
    <property type="protein sequence ID" value="OQV15666.1"/>
    <property type="molecule type" value="Genomic_DNA"/>
</dbReference>
<gene>
    <name evidence="3" type="ORF">BV898_10142</name>
</gene>
<accession>A0A1W0WKE7</accession>
<name>A0A1W0WKE7_HYPEX</name>
<keyword evidence="2" id="KW-0812">Transmembrane</keyword>
<keyword evidence="2" id="KW-1133">Transmembrane helix</keyword>
<evidence type="ECO:0000313" key="4">
    <source>
        <dbReference type="Proteomes" id="UP000192578"/>
    </source>
</evidence>
<protein>
    <submittedName>
        <fullName evidence="3">Uncharacterized protein</fullName>
    </submittedName>
</protein>
<sequence length="125" mass="13401">MADILSLICCVGEALLVGNVLERIRLVGCILLYLTSMFAVGSGLIGLMDEDDKTQELVQKLQSAGVTHLLEGGPGLGRDGRKCRRHLIEGVFICGRPFCLAASGREKLPRTSADSDTSPEEQSIV</sequence>
<evidence type="ECO:0000256" key="2">
    <source>
        <dbReference type="SAM" id="Phobius"/>
    </source>
</evidence>
<feature type="transmembrane region" description="Helical" evidence="2">
    <location>
        <begin position="24"/>
        <end position="47"/>
    </location>
</feature>
<feature type="region of interest" description="Disordered" evidence="1">
    <location>
        <begin position="105"/>
        <end position="125"/>
    </location>
</feature>
<evidence type="ECO:0000313" key="3">
    <source>
        <dbReference type="EMBL" id="OQV15666.1"/>
    </source>
</evidence>
<organism evidence="3 4">
    <name type="scientific">Hypsibius exemplaris</name>
    <name type="common">Freshwater tardigrade</name>
    <dbReference type="NCBI Taxonomy" id="2072580"/>
    <lineage>
        <taxon>Eukaryota</taxon>
        <taxon>Metazoa</taxon>
        <taxon>Ecdysozoa</taxon>
        <taxon>Tardigrada</taxon>
        <taxon>Eutardigrada</taxon>
        <taxon>Parachela</taxon>
        <taxon>Hypsibioidea</taxon>
        <taxon>Hypsibiidae</taxon>
        <taxon>Hypsibius</taxon>
    </lineage>
</organism>
<comment type="caution">
    <text evidence="3">The sequence shown here is derived from an EMBL/GenBank/DDBJ whole genome shotgun (WGS) entry which is preliminary data.</text>
</comment>
<dbReference type="AlphaFoldDB" id="A0A1W0WKE7"/>